<dbReference type="Proteomes" id="UP000794436">
    <property type="component" value="Unassembled WGS sequence"/>
</dbReference>
<keyword evidence="3" id="KW-1185">Reference proteome</keyword>
<comment type="caution">
    <text evidence="2">The sequence shown here is derived from an EMBL/GenBank/DDBJ whole genome shotgun (WGS) entry which is preliminary data.</text>
</comment>
<dbReference type="EMBL" id="SPLM01000109">
    <property type="protein sequence ID" value="TMW59815.1"/>
    <property type="molecule type" value="Genomic_DNA"/>
</dbReference>
<protein>
    <submittedName>
        <fullName evidence="2">Uncharacterized protein</fullName>
    </submittedName>
</protein>
<feature type="region of interest" description="Disordered" evidence="1">
    <location>
        <begin position="98"/>
        <end position="124"/>
    </location>
</feature>
<sequence>MTLASDAADANVTLEALLAFVDDFAEGYAGPDASFEPLLAEINSVHEPVDVSSDSRLVSDDKPTRRRRTTRKEQITELQTTADALESKLNALKGGEYAAEGSTARGNSELSEEGAGWESVAHRQRQQRAEVETENAQLRKHVQEQLRMSQTLERLIKKRFRSHAMLTQFENKSNKRRRPARPTSRVYSQEVKEELLATVDEMYTEIETVFTDPRFDQQSGIEPLNLTEFRKGSKDGTTCIEYLRASKLPFDFHLTSDVIYDVFLSNKESRVWSTREKIDDSDKVSTDIGDGKVETPDGDRAFHVKLVSRRFSEPSRVVVLATMAMEVTRMNGKDVTGFFLRTRVWHLVKPTGQGMTSWKSIHVISPDAIRKKDDNAQNRRLFVEASHMLAHGVQANLHNSSQAIENVLMDRMASMKL</sequence>
<evidence type="ECO:0000313" key="3">
    <source>
        <dbReference type="Proteomes" id="UP000794436"/>
    </source>
</evidence>
<evidence type="ECO:0000256" key="1">
    <source>
        <dbReference type="SAM" id="MobiDB-lite"/>
    </source>
</evidence>
<reference evidence="2" key="1">
    <citation type="submission" date="2019-03" db="EMBL/GenBank/DDBJ databases">
        <title>Long read genome sequence of the mycoparasitic Pythium oligandrum ATCC 38472 isolated from sugarbeet rhizosphere.</title>
        <authorList>
            <person name="Gaulin E."/>
        </authorList>
    </citation>
    <scope>NUCLEOTIDE SEQUENCE</scope>
    <source>
        <strain evidence="2">ATCC 38472_TT</strain>
    </source>
</reference>
<dbReference type="OrthoDB" id="122626at2759"/>
<evidence type="ECO:0000313" key="2">
    <source>
        <dbReference type="EMBL" id="TMW59815.1"/>
    </source>
</evidence>
<name>A0A8K1CB14_PYTOL</name>
<organism evidence="2 3">
    <name type="scientific">Pythium oligandrum</name>
    <name type="common">Mycoparasitic fungus</name>
    <dbReference type="NCBI Taxonomy" id="41045"/>
    <lineage>
        <taxon>Eukaryota</taxon>
        <taxon>Sar</taxon>
        <taxon>Stramenopiles</taxon>
        <taxon>Oomycota</taxon>
        <taxon>Peronosporomycetes</taxon>
        <taxon>Pythiales</taxon>
        <taxon>Pythiaceae</taxon>
        <taxon>Pythium</taxon>
    </lineage>
</organism>
<gene>
    <name evidence="2" type="ORF">Poli38472_004884</name>
</gene>
<feature type="region of interest" description="Disordered" evidence="1">
    <location>
        <begin position="50"/>
        <end position="72"/>
    </location>
</feature>
<dbReference type="AlphaFoldDB" id="A0A8K1CB14"/>
<proteinExistence type="predicted"/>
<accession>A0A8K1CB14</accession>